<evidence type="ECO:0000256" key="4">
    <source>
        <dbReference type="PROSITE-ProRule" id="PRU01161"/>
    </source>
</evidence>
<name>A0A494Y7A7_9BURK</name>
<keyword evidence="7" id="KW-1185">Reference proteome</keyword>
<feature type="short sequence motif" description="GXSXG" evidence="4">
    <location>
        <begin position="43"/>
        <end position="47"/>
    </location>
</feature>
<dbReference type="Gene3D" id="3.40.1090.10">
    <property type="entry name" value="Cytosolic phospholipase A2 catalytic domain"/>
    <property type="match status" value="1"/>
</dbReference>
<dbReference type="PROSITE" id="PS51635">
    <property type="entry name" value="PNPLA"/>
    <property type="match status" value="1"/>
</dbReference>
<comment type="caution">
    <text evidence="6">The sequence shown here is derived from an EMBL/GenBank/DDBJ whole genome shotgun (WGS) entry which is preliminary data.</text>
</comment>
<dbReference type="EMBL" id="RBZU01000001">
    <property type="protein sequence ID" value="RKP58592.1"/>
    <property type="molecule type" value="Genomic_DNA"/>
</dbReference>
<dbReference type="Proteomes" id="UP000270342">
    <property type="component" value="Unassembled WGS sequence"/>
</dbReference>
<keyword evidence="3 4" id="KW-0443">Lipid metabolism</keyword>
<sequence>MIHRHAPRKLGLVLGGGAARGWAHIGAIRALEAAGIHPDIVCGTSIGALVGAVYANGDLDWLEDWVQRLTWQSVLRLLDLKFSGGLLGGKKVLDVFARQFNGRTLTELAKPFAAVATELDTGREIWLQEGSIVNAVRASIAIPGIFQPVFHDGVWLVDGGLANPVPVSVARAMRADCVIAIDLNNDILNGRDFGGPAPDLPPPIAKEALTAGDAPHASVSDVLLPAAAEAEADPARPVALRKNGKPWPRWLAPNPAYDVHTPPAPSARIPSLMSAIGQSIDIMQVRITRSRLAGEPADILIQPRLGGMRIFDFHHAAPAIEEGRAAVERMMPAIRSRLGLDERDGSRA</sequence>
<evidence type="ECO:0000256" key="3">
    <source>
        <dbReference type="ARBA" id="ARBA00023098"/>
    </source>
</evidence>
<dbReference type="RefSeq" id="WP_121082380.1">
    <property type="nucleotide sequence ID" value="NZ_RBZU01000001.1"/>
</dbReference>
<dbReference type="InterPro" id="IPR016035">
    <property type="entry name" value="Acyl_Trfase/lysoPLipase"/>
</dbReference>
<protein>
    <submittedName>
        <fullName evidence="6">Patatin</fullName>
    </submittedName>
</protein>
<evidence type="ECO:0000256" key="2">
    <source>
        <dbReference type="ARBA" id="ARBA00022963"/>
    </source>
</evidence>
<organism evidence="6 7">
    <name type="scientific">Pararobbsia silviterrae</name>
    <dbReference type="NCBI Taxonomy" id="1792498"/>
    <lineage>
        <taxon>Bacteria</taxon>
        <taxon>Pseudomonadati</taxon>
        <taxon>Pseudomonadota</taxon>
        <taxon>Betaproteobacteria</taxon>
        <taxon>Burkholderiales</taxon>
        <taxon>Burkholderiaceae</taxon>
        <taxon>Pararobbsia</taxon>
    </lineage>
</organism>
<dbReference type="AlphaFoldDB" id="A0A494Y7A7"/>
<feature type="short sequence motif" description="DGA/G" evidence="4">
    <location>
        <begin position="158"/>
        <end position="160"/>
    </location>
</feature>
<dbReference type="Pfam" id="PF01734">
    <property type="entry name" value="Patatin"/>
    <property type="match status" value="1"/>
</dbReference>
<dbReference type="PANTHER" id="PTHR14226">
    <property type="entry name" value="NEUROPATHY TARGET ESTERASE/SWISS CHEESE D.MELANOGASTER"/>
    <property type="match status" value="1"/>
</dbReference>
<dbReference type="InterPro" id="IPR002641">
    <property type="entry name" value="PNPLA_dom"/>
</dbReference>
<accession>A0A494Y7A7</accession>
<dbReference type="OrthoDB" id="5290098at2"/>
<dbReference type="SUPFAM" id="SSF52151">
    <property type="entry name" value="FabD/lysophospholipase-like"/>
    <property type="match status" value="1"/>
</dbReference>
<dbReference type="InterPro" id="IPR050301">
    <property type="entry name" value="NTE"/>
</dbReference>
<proteinExistence type="predicted"/>
<evidence type="ECO:0000313" key="6">
    <source>
        <dbReference type="EMBL" id="RKP58592.1"/>
    </source>
</evidence>
<dbReference type="GO" id="GO:0016042">
    <property type="term" value="P:lipid catabolic process"/>
    <property type="evidence" value="ECO:0007669"/>
    <property type="project" value="UniProtKB-UniRule"/>
</dbReference>
<keyword evidence="2 4" id="KW-0442">Lipid degradation</keyword>
<evidence type="ECO:0000313" key="7">
    <source>
        <dbReference type="Proteomes" id="UP000270342"/>
    </source>
</evidence>
<gene>
    <name evidence="6" type="ORF">D7S86_01210</name>
</gene>
<evidence type="ECO:0000259" key="5">
    <source>
        <dbReference type="PROSITE" id="PS51635"/>
    </source>
</evidence>
<keyword evidence="1 4" id="KW-0378">Hydrolase</keyword>
<comment type="caution">
    <text evidence="4">Lacks conserved residue(s) required for the propagation of feature annotation.</text>
</comment>
<feature type="domain" description="PNPLA" evidence="5">
    <location>
        <begin position="12"/>
        <end position="171"/>
    </location>
</feature>
<reference evidence="6 7" key="1">
    <citation type="submission" date="2018-10" db="EMBL/GenBank/DDBJ databases">
        <title>Robbsia sp. DHC34, isolated from soil.</title>
        <authorList>
            <person name="Gao Z.-H."/>
            <person name="Qiu L.-H."/>
        </authorList>
    </citation>
    <scope>NUCLEOTIDE SEQUENCE [LARGE SCALE GENOMIC DNA]</scope>
    <source>
        <strain evidence="6 7">DHC34</strain>
    </source>
</reference>
<dbReference type="GO" id="GO:0016787">
    <property type="term" value="F:hydrolase activity"/>
    <property type="evidence" value="ECO:0007669"/>
    <property type="project" value="UniProtKB-UniRule"/>
</dbReference>
<dbReference type="PANTHER" id="PTHR14226:SF76">
    <property type="entry name" value="NTE FAMILY PROTEIN RSSA"/>
    <property type="match status" value="1"/>
</dbReference>
<feature type="active site" description="Nucleophile" evidence="4">
    <location>
        <position position="45"/>
    </location>
</feature>
<evidence type="ECO:0000256" key="1">
    <source>
        <dbReference type="ARBA" id="ARBA00022801"/>
    </source>
</evidence>
<feature type="active site" description="Proton acceptor" evidence="4">
    <location>
        <position position="158"/>
    </location>
</feature>